<dbReference type="EMBL" id="LR824021">
    <property type="protein sequence ID" value="CAD0203056.1"/>
    <property type="molecule type" value="Genomic_DNA"/>
</dbReference>
<dbReference type="PANTHER" id="PTHR31278">
    <property type="entry name" value="CHCHD1"/>
    <property type="match status" value="1"/>
</dbReference>
<sequence length="127" mass="14442">MRLHPILFAGPSQKSARAPQREPVPFKMLLPLELKKTVSGKGDKLKEAACMQEMAVMFACFKKSEFDQQQCLKEVAAFKGCYKEYSERMSSQRELGKKGILVPGEKKLTHRQLNQLLKSFPPKKSVK</sequence>
<dbReference type="AlphaFoldDB" id="A0A9N8PZ61"/>
<gene>
    <name evidence="1" type="ORF">CINC_LOCUS4711</name>
</gene>
<dbReference type="GO" id="GO:0032543">
    <property type="term" value="P:mitochondrial translation"/>
    <property type="evidence" value="ECO:0007669"/>
    <property type="project" value="InterPro"/>
</dbReference>
<dbReference type="PANTHER" id="PTHR31278:SF2">
    <property type="entry name" value="SMALL RIBOSOMAL SUBUNIT PROTEIN MS37"/>
    <property type="match status" value="1"/>
</dbReference>
<protein>
    <recommendedName>
        <fullName evidence="3">CHCH domain-containing protein</fullName>
    </recommendedName>
</protein>
<dbReference type="GO" id="GO:0005654">
    <property type="term" value="C:nucleoplasm"/>
    <property type="evidence" value="ECO:0007669"/>
    <property type="project" value="TreeGrafter"/>
</dbReference>
<evidence type="ECO:0000313" key="1">
    <source>
        <dbReference type="EMBL" id="CAD0203056.1"/>
    </source>
</evidence>
<dbReference type="Proteomes" id="UP001154114">
    <property type="component" value="Chromosome 18"/>
</dbReference>
<keyword evidence="2" id="KW-1185">Reference proteome</keyword>
<name>A0A9N8PZ61_CHRIL</name>
<evidence type="ECO:0008006" key="3">
    <source>
        <dbReference type="Google" id="ProtNLM"/>
    </source>
</evidence>
<dbReference type="InterPro" id="IPR009069">
    <property type="entry name" value="Cys_alpha_HP_mot_SF"/>
</dbReference>
<reference evidence="1" key="1">
    <citation type="submission" date="2021-12" db="EMBL/GenBank/DDBJ databases">
        <authorList>
            <person name="King R."/>
        </authorList>
    </citation>
    <scope>NUCLEOTIDE SEQUENCE</scope>
</reference>
<accession>A0A9N8PZ61</accession>
<dbReference type="InterPro" id="IPR033620">
    <property type="entry name" value="Ribosomal_mS37_met"/>
</dbReference>
<dbReference type="SUPFAM" id="SSF47072">
    <property type="entry name" value="Cysteine alpha-hairpin motif"/>
    <property type="match status" value="1"/>
</dbReference>
<dbReference type="OrthoDB" id="5825849at2759"/>
<dbReference type="GO" id="GO:0003723">
    <property type="term" value="F:RNA binding"/>
    <property type="evidence" value="ECO:0007669"/>
    <property type="project" value="TreeGrafter"/>
</dbReference>
<dbReference type="GO" id="GO:0005761">
    <property type="term" value="C:mitochondrial ribosome"/>
    <property type="evidence" value="ECO:0007669"/>
    <property type="project" value="InterPro"/>
</dbReference>
<organism evidence="1 2">
    <name type="scientific">Chrysodeixis includens</name>
    <name type="common">Soybean looper</name>
    <name type="synonym">Pseudoplusia includens</name>
    <dbReference type="NCBI Taxonomy" id="689277"/>
    <lineage>
        <taxon>Eukaryota</taxon>
        <taxon>Metazoa</taxon>
        <taxon>Ecdysozoa</taxon>
        <taxon>Arthropoda</taxon>
        <taxon>Hexapoda</taxon>
        <taxon>Insecta</taxon>
        <taxon>Pterygota</taxon>
        <taxon>Neoptera</taxon>
        <taxon>Endopterygota</taxon>
        <taxon>Lepidoptera</taxon>
        <taxon>Glossata</taxon>
        <taxon>Ditrysia</taxon>
        <taxon>Noctuoidea</taxon>
        <taxon>Noctuidae</taxon>
        <taxon>Plusiinae</taxon>
        <taxon>Chrysodeixis</taxon>
    </lineage>
</organism>
<proteinExistence type="predicted"/>
<evidence type="ECO:0000313" key="2">
    <source>
        <dbReference type="Proteomes" id="UP001154114"/>
    </source>
</evidence>